<dbReference type="CDD" id="cd00805">
    <property type="entry name" value="TyrRS_core"/>
    <property type="match status" value="1"/>
</dbReference>
<evidence type="ECO:0000256" key="2">
    <source>
        <dbReference type="ARBA" id="ARBA00022598"/>
    </source>
</evidence>
<keyword evidence="6 11" id="KW-0648">Protein biosynthesis</keyword>
<dbReference type="SMART" id="SM00363">
    <property type="entry name" value="S4"/>
    <property type="match status" value="1"/>
</dbReference>
<dbReference type="Gene3D" id="3.40.50.620">
    <property type="entry name" value="HUPs"/>
    <property type="match status" value="1"/>
</dbReference>
<evidence type="ECO:0000256" key="10">
    <source>
        <dbReference type="PROSITE-ProRule" id="PRU00182"/>
    </source>
</evidence>
<protein>
    <recommendedName>
        <fullName evidence="1 9">Tyrosine--tRNA ligase</fullName>
        <ecNumber evidence="1 9">6.1.1.1</ecNumber>
    </recommendedName>
</protein>
<name>A0A1G2CLA1_9BACT</name>
<dbReference type="GO" id="GO:0005829">
    <property type="term" value="C:cytosol"/>
    <property type="evidence" value="ECO:0007669"/>
    <property type="project" value="TreeGrafter"/>
</dbReference>
<evidence type="ECO:0000256" key="5">
    <source>
        <dbReference type="ARBA" id="ARBA00022884"/>
    </source>
</evidence>
<accession>A0A1G2CLA1</accession>
<dbReference type="InterPro" id="IPR002307">
    <property type="entry name" value="Tyr-tRNA-ligase"/>
</dbReference>
<dbReference type="Pfam" id="PF00579">
    <property type="entry name" value="tRNA-synt_1b"/>
    <property type="match status" value="1"/>
</dbReference>
<comment type="catalytic activity">
    <reaction evidence="8">
        <text>tRNA(Tyr) + L-tyrosine + ATP = L-tyrosyl-tRNA(Tyr) + AMP + diphosphate + H(+)</text>
        <dbReference type="Rhea" id="RHEA:10220"/>
        <dbReference type="Rhea" id="RHEA-COMP:9706"/>
        <dbReference type="Rhea" id="RHEA-COMP:9707"/>
        <dbReference type="ChEBI" id="CHEBI:15378"/>
        <dbReference type="ChEBI" id="CHEBI:30616"/>
        <dbReference type="ChEBI" id="CHEBI:33019"/>
        <dbReference type="ChEBI" id="CHEBI:58315"/>
        <dbReference type="ChEBI" id="CHEBI:78442"/>
        <dbReference type="ChEBI" id="CHEBI:78536"/>
        <dbReference type="ChEBI" id="CHEBI:456215"/>
        <dbReference type="EC" id="6.1.1.1"/>
    </reaction>
</comment>
<evidence type="ECO:0000256" key="9">
    <source>
        <dbReference type="NCBIfam" id="TIGR00234"/>
    </source>
</evidence>
<evidence type="ECO:0000256" key="1">
    <source>
        <dbReference type="ARBA" id="ARBA00013160"/>
    </source>
</evidence>
<dbReference type="SUPFAM" id="SSF52374">
    <property type="entry name" value="Nucleotidylyl transferase"/>
    <property type="match status" value="1"/>
</dbReference>
<dbReference type="InterPro" id="IPR054608">
    <property type="entry name" value="SYY-like_C"/>
</dbReference>
<evidence type="ECO:0000256" key="7">
    <source>
        <dbReference type="ARBA" id="ARBA00023146"/>
    </source>
</evidence>
<sequence length="397" mass="45530">MNKISTDEKKIEKLLSRGVEEVIVHEDLEKELKSGRKLRVKLGFDPTGAKIHIGRAIILKKLREFQELGHKVVFIVGDFTAKIGDPSDKLSKRPMLTEKQIKENLKSYEKQVEKIIDLSQAEWRFNSDWLKKLNTGEIAELAESFSVQQMIARRNFKERWEKKEEISLREMLYPLFQGYDSVAVKADVEIGGFDQLFNLKAGRVIQKHYGMKEQNVLTTSMLIGTDGQKMSTSFGNVINITDEPKEMFGKIMSILDELIEKYFLLCTDLEEKEIKEIKKGIEGGKLNPKDAKVRLGEEIVKIYHGEKAAREAKGEFERVFSKKELPKEIPEVKIEGVSKDLVWVLIKSGIAKSKSEAWRLIKQGGVKVNDEKEENPKRQIFKGDVIKVGPRHFVKVI</sequence>
<evidence type="ECO:0000313" key="14">
    <source>
        <dbReference type="Proteomes" id="UP000178599"/>
    </source>
</evidence>
<dbReference type="SUPFAM" id="SSF55174">
    <property type="entry name" value="Alpha-L RNA-binding motif"/>
    <property type="match status" value="1"/>
</dbReference>
<evidence type="ECO:0000256" key="11">
    <source>
        <dbReference type="RuleBase" id="RU363036"/>
    </source>
</evidence>
<dbReference type="GO" id="GO:0003723">
    <property type="term" value="F:RNA binding"/>
    <property type="evidence" value="ECO:0007669"/>
    <property type="project" value="UniProtKB-KW"/>
</dbReference>
<evidence type="ECO:0000256" key="6">
    <source>
        <dbReference type="ARBA" id="ARBA00022917"/>
    </source>
</evidence>
<dbReference type="GO" id="GO:0004831">
    <property type="term" value="F:tyrosine-tRNA ligase activity"/>
    <property type="evidence" value="ECO:0007669"/>
    <property type="project" value="UniProtKB-UniRule"/>
</dbReference>
<dbReference type="Gene3D" id="1.10.240.10">
    <property type="entry name" value="Tyrosyl-Transfer RNA Synthetase"/>
    <property type="match status" value="1"/>
</dbReference>
<dbReference type="InterPro" id="IPR024088">
    <property type="entry name" value="Tyr-tRNA-ligase_bac-type"/>
</dbReference>
<dbReference type="EC" id="6.1.1.1" evidence="1 9"/>
<feature type="domain" description="RNA-binding S4" evidence="12">
    <location>
        <begin position="340"/>
        <end position="395"/>
    </location>
</feature>
<dbReference type="PANTHER" id="PTHR11766">
    <property type="entry name" value="TYROSYL-TRNA SYNTHETASE"/>
    <property type="match status" value="1"/>
</dbReference>
<dbReference type="NCBIfam" id="TIGR00234">
    <property type="entry name" value="tyrS"/>
    <property type="match status" value="1"/>
</dbReference>
<proteinExistence type="inferred from homology"/>
<dbReference type="GO" id="GO:0006437">
    <property type="term" value="P:tyrosyl-tRNA aminoacylation"/>
    <property type="evidence" value="ECO:0007669"/>
    <property type="project" value="UniProtKB-UniRule"/>
</dbReference>
<evidence type="ECO:0000259" key="12">
    <source>
        <dbReference type="SMART" id="SM00363"/>
    </source>
</evidence>
<dbReference type="PRINTS" id="PR01040">
    <property type="entry name" value="TRNASYNTHTYR"/>
</dbReference>
<evidence type="ECO:0000256" key="3">
    <source>
        <dbReference type="ARBA" id="ARBA00022741"/>
    </source>
</evidence>
<dbReference type="InterPro" id="IPR036986">
    <property type="entry name" value="S4_RNA-bd_sf"/>
</dbReference>
<dbReference type="Gene3D" id="3.10.290.10">
    <property type="entry name" value="RNA-binding S4 domain"/>
    <property type="match status" value="1"/>
</dbReference>
<keyword evidence="2 11" id="KW-0436">Ligase</keyword>
<evidence type="ECO:0000256" key="8">
    <source>
        <dbReference type="ARBA" id="ARBA00048248"/>
    </source>
</evidence>
<dbReference type="CDD" id="cd00165">
    <property type="entry name" value="S4"/>
    <property type="match status" value="1"/>
</dbReference>
<comment type="similarity">
    <text evidence="11">Belongs to the class-I aminoacyl-tRNA synthetase family.</text>
</comment>
<dbReference type="Pfam" id="PF22421">
    <property type="entry name" value="SYY_C-terminal"/>
    <property type="match status" value="1"/>
</dbReference>
<dbReference type="GO" id="GO:0005524">
    <property type="term" value="F:ATP binding"/>
    <property type="evidence" value="ECO:0007669"/>
    <property type="project" value="UniProtKB-KW"/>
</dbReference>
<dbReference type="AlphaFoldDB" id="A0A1G2CLA1"/>
<keyword evidence="5 10" id="KW-0694">RNA-binding</keyword>
<dbReference type="InterPro" id="IPR002305">
    <property type="entry name" value="aa-tRNA-synth_Ic"/>
</dbReference>
<dbReference type="Proteomes" id="UP000178599">
    <property type="component" value="Unassembled WGS sequence"/>
</dbReference>
<dbReference type="InterPro" id="IPR014729">
    <property type="entry name" value="Rossmann-like_a/b/a_fold"/>
</dbReference>
<comment type="caution">
    <text evidence="13">The sequence shown here is derived from an EMBL/GenBank/DDBJ whole genome shotgun (WGS) entry which is preliminary data.</text>
</comment>
<evidence type="ECO:0000313" key="13">
    <source>
        <dbReference type="EMBL" id="OGZ02165.1"/>
    </source>
</evidence>
<organism evidence="13 14">
    <name type="scientific">Candidatus Liptonbacteria bacterium RIFOXYB1_FULL_36_10</name>
    <dbReference type="NCBI Taxonomy" id="1798654"/>
    <lineage>
        <taxon>Bacteria</taxon>
        <taxon>Candidatus Liptoniibacteriota</taxon>
    </lineage>
</organism>
<dbReference type="PANTHER" id="PTHR11766:SF1">
    <property type="entry name" value="TYROSINE--TRNA LIGASE"/>
    <property type="match status" value="1"/>
</dbReference>
<dbReference type="PROSITE" id="PS50889">
    <property type="entry name" value="S4"/>
    <property type="match status" value="1"/>
</dbReference>
<dbReference type="InterPro" id="IPR002942">
    <property type="entry name" value="S4_RNA-bd"/>
</dbReference>
<evidence type="ECO:0000256" key="4">
    <source>
        <dbReference type="ARBA" id="ARBA00022840"/>
    </source>
</evidence>
<reference evidence="13 14" key="1">
    <citation type="journal article" date="2016" name="Nat. Commun.">
        <title>Thousands of microbial genomes shed light on interconnected biogeochemical processes in an aquifer system.</title>
        <authorList>
            <person name="Anantharaman K."/>
            <person name="Brown C.T."/>
            <person name="Hug L.A."/>
            <person name="Sharon I."/>
            <person name="Castelle C.J."/>
            <person name="Probst A.J."/>
            <person name="Thomas B.C."/>
            <person name="Singh A."/>
            <person name="Wilkins M.J."/>
            <person name="Karaoz U."/>
            <person name="Brodie E.L."/>
            <person name="Williams K.H."/>
            <person name="Hubbard S.S."/>
            <person name="Banfield J.F."/>
        </authorList>
    </citation>
    <scope>NUCLEOTIDE SEQUENCE [LARGE SCALE GENOMIC DNA]</scope>
</reference>
<gene>
    <name evidence="13" type="ORF">A2390_01145</name>
</gene>
<keyword evidence="3 11" id="KW-0547">Nucleotide-binding</keyword>
<keyword evidence="4 11" id="KW-0067">ATP-binding</keyword>
<keyword evidence="7 11" id="KW-0030">Aminoacyl-tRNA synthetase</keyword>
<dbReference type="EMBL" id="MHLE01000041">
    <property type="protein sequence ID" value="OGZ02165.1"/>
    <property type="molecule type" value="Genomic_DNA"/>
</dbReference>